<evidence type="ECO:0000313" key="7">
    <source>
        <dbReference type="Proteomes" id="UP000293638"/>
    </source>
</evidence>
<dbReference type="OrthoDB" id="9809379at2"/>
<accession>A0A4Q7NSY3</accession>
<gene>
    <name evidence="6" type="ORF">EV189_1877</name>
</gene>
<dbReference type="Proteomes" id="UP000293638">
    <property type="component" value="Unassembled WGS sequence"/>
</dbReference>
<keyword evidence="2" id="KW-0547">Nucleotide-binding</keyword>
<dbReference type="Gene3D" id="3.40.50.300">
    <property type="entry name" value="P-loop containing nucleotide triphosphate hydrolases"/>
    <property type="match status" value="1"/>
</dbReference>
<feature type="domain" description="AAA+ ATPase" evidence="5">
    <location>
        <begin position="246"/>
        <end position="373"/>
    </location>
</feature>
<reference evidence="6 7" key="1">
    <citation type="submission" date="2019-02" db="EMBL/GenBank/DDBJ databases">
        <title>Genomic Encyclopedia of Type Strains, Phase IV (KMG-IV): sequencing the most valuable type-strain genomes for metagenomic binning, comparative biology and taxonomic classification.</title>
        <authorList>
            <person name="Goeker M."/>
        </authorList>
    </citation>
    <scope>NUCLEOTIDE SEQUENCE [LARGE SCALE GENOMIC DNA]</scope>
    <source>
        <strain evidence="6 7">DSM 45622</strain>
    </source>
</reference>
<name>A0A4Q7NSY3_9ACTN</name>
<dbReference type="SMART" id="SM00382">
    <property type="entry name" value="AAA"/>
    <property type="match status" value="1"/>
</dbReference>
<evidence type="ECO:0000256" key="2">
    <source>
        <dbReference type="ARBA" id="ARBA00022741"/>
    </source>
</evidence>
<dbReference type="PANTHER" id="PTHR23073">
    <property type="entry name" value="26S PROTEASOME REGULATORY SUBUNIT"/>
    <property type="match status" value="1"/>
</dbReference>
<dbReference type="SUPFAM" id="SSF52540">
    <property type="entry name" value="P-loop containing nucleoside triphosphate hydrolases"/>
    <property type="match status" value="1"/>
</dbReference>
<dbReference type="CDD" id="cd19481">
    <property type="entry name" value="RecA-like_protease"/>
    <property type="match status" value="1"/>
</dbReference>
<dbReference type="GO" id="GO:0005524">
    <property type="term" value="F:ATP binding"/>
    <property type="evidence" value="ECO:0007669"/>
    <property type="project" value="UniProtKB-KW"/>
</dbReference>
<evidence type="ECO:0000313" key="6">
    <source>
        <dbReference type="EMBL" id="RZS90094.1"/>
    </source>
</evidence>
<protein>
    <submittedName>
        <fullName evidence="6">ATPase family protein associated with various cellular activities (AAA)</fullName>
    </submittedName>
</protein>
<evidence type="ECO:0000256" key="1">
    <source>
        <dbReference type="ARBA" id="ARBA00006914"/>
    </source>
</evidence>
<organism evidence="6 7">
    <name type="scientific">Motilibacter rhizosphaerae</name>
    <dbReference type="NCBI Taxonomy" id="598652"/>
    <lineage>
        <taxon>Bacteria</taxon>
        <taxon>Bacillati</taxon>
        <taxon>Actinomycetota</taxon>
        <taxon>Actinomycetes</taxon>
        <taxon>Motilibacterales</taxon>
        <taxon>Motilibacteraceae</taxon>
        <taxon>Motilibacter</taxon>
    </lineage>
</organism>
<feature type="region of interest" description="Disordered" evidence="4">
    <location>
        <begin position="462"/>
        <end position="481"/>
    </location>
</feature>
<dbReference type="Gene3D" id="1.10.8.60">
    <property type="match status" value="1"/>
</dbReference>
<dbReference type="InterPro" id="IPR003959">
    <property type="entry name" value="ATPase_AAA_core"/>
</dbReference>
<dbReference type="Pfam" id="PF00004">
    <property type="entry name" value="AAA"/>
    <property type="match status" value="1"/>
</dbReference>
<keyword evidence="3" id="KW-0067">ATP-binding</keyword>
<dbReference type="EMBL" id="SGXD01000002">
    <property type="protein sequence ID" value="RZS90094.1"/>
    <property type="molecule type" value="Genomic_DNA"/>
</dbReference>
<comment type="similarity">
    <text evidence="1">Belongs to the AAA ATPase family.</text>
</comment>
<dbReference type="InterPro" id="IPR050221">
    <property type="entry name" value="26S_Proteasome_ATPase"/>
</dbReference>
<sequence>MPDEDELRQFARAFRELSEWAHRDAPRGDVEVVRVLRDHLGESGVEPSVVTRTLPPFEHVNLQVALDAWSAADGRRVRVEGVSLPANWGPVDLQQLLHGDGLPPVRLTAPALVDLPSGPGRTRACLRTALLLVEDDALGRVALFLREPTPNRGEPELVVEVAGLPTAQAQELLAELDRLRLQHNVYRGQVIELAQGPYGFTVAFPELPPTERADVVLPEAVLRRVERHALDVARRRDDLRAAGQHLKRGLLLYGPPGTGKTHTTRYLVQHLPGTTALMLSGRSLHLVGAVTALARELQPSAVVLEDVDLVAEDRGFGPGPSPVLFELLDAMDGAASDADLLFLLTTNRADLLEPALAARPGRVDVAVEIGLPDEEARRRLFAVYTRGVPLEAADEDVDDVVARSEGVTASFMKELVRRAVLEALADDPAAPLRVVTGEHLHRALDDLLDTGQEVTRALLGVPADQSAPPGPAAGAARPGRFSGHAVVTRAARYPG</sequence>
<proteinExistence type="inferred from homology"/>
<dbReference type="RefSeq" id="WP_130492601.1">
    <property type="nucleotide sequence ID" value="NZ_SGXD01000002.1"/>
</dbReference>
<evidence type="ECO:0000256" key="4">
    <source>
        <dbReference type="SAM" id="MobiDB-lite"/>
    </source>
</evidence>
<comment type="caution">
    <text evidence="6">The sequence shown here is derived from an EMBL/GenBank/DDBJ whole genome shotgun (WGS) entry which is preliminary data.</text>
</comment>
<dbReference type="GO" id="GO:0016887">
    <property type="term" value="F:ATP hydrolysis activity"/>
    <property type="evidence" value="ECO:0007669"/>
    <property type="project" value="InterPro"/>
</dbReference>
<evidence type="ECO:0000259" key="5">
    <source>
        <dbReference type="SMART" id="SM00382"/>
    </source>
</evidence>
<dbReference type="AlphaFoldDB" id="A0A4Q7NSY3"/>
<evidence type="ECO:0000256" key="3">
    <source>
        <dbReference type="ARBA" id="ARBA00022840"/>
    </source>
</evidence>
<dbReference type="InterPro" id="IPR003593">
    <property type="entry name" value="AAA+_ATPase"/>
</dbReference>
<dbReference type="InterPro" id="IPR027417">
    <property type="entry name" value="P-loop_NTPase"/>
</dbReference>
<keyword evidence="7" id="KW-1185">Reference proteome</keyword>